<reference evidence="2 3" key="1">
    <citation type="submission" date="2018-06" db="EMBL/GenBank/DDBJ databases">
        <title>Sphaerisporangium craniellae sp. nov., isolated from a marine sponge in the South China Sea.</title>
        <authorList>
            <person name="Li L."/>
        </authorList>
    </citation>
    <scope>NUCLEOTIDE SEQUENCE [LARGE SCALE GENOMIC DNA]</scope>
    <source>
        <strain evidence="2 3">CCTCC AA 208026</strain>
    </source>
</reference>
<accession>A0A367F493</accession>
<organism evidence="2 3">
    <name type="scientific">Sphaerisporangium album</name>
    <dbReference type="NCBI Taxonomy" id="509200"/>
    <lineage>
        <taxon>Bacteria</taxon>
        <taxon>Bacillati</taxon>
        <taxon>Actinomycetota</taxon>
        <taxon>Actinomycetes</taxon>
        <taxon>Streptosporangiales</taxon>
        <taxon>Streptosporangiaceae</taxon>
        <taxon>Sphaerisporangium</taxon>
    </lineage>
</organism>
<proteinExistence type="predicted"/>
<gene>
    <name evidence="2" type="ORF">DQ384_33185</name>
</gene>
<feature type="domain" description="Luciferase" evidence="1">
    <location>
        <begin position="63"/>
        <end position="129"/>
    </location>
</feature>
<dbReference type="Proteomes" id="UP000253094">
    <property type="component" value="Unassembled WGS sequence"/>
</dbReference>
<dbReference type="Pfam" id="PF17648">
    <property type="entry name" value="Luciferase"/>
    <property type="match status" value="1"/>
</dbReference>
<dbReference type="EMBL" id="QOIL01000024">
    <property type="protein sequence ID" value="RCG24497.1"/>
    <property type="molecule type" value="Genomic_DNA"/>
</dbReference>
<dbReference type="InterPro" id="IPR040841">
    <property type="entry name" value="Luciferase_dom"/>
</dbReference>
<dbReference type="AlphaFoldDB" id="A0A367F493"/>
<dbReference type="InterPro" id="IPR048273">
    <property type="entry name" value="Luciferase"/>
</dbReference>
<sequence>MAIPHDQLEQFSPPDVREELIAQVEAMDGVFTGPSQVSDPRSLAFRVREPRGPWEAFLTPTRDEFGHVHTSGFLHLMLPLQVITVLAEAGWVEMHPITRRPDFPDTAVMFYAPRDHDELAVALAAIRASLAHAAGTGFIRT</sequence>
<keyword evidence="3" id="KW-1185">Reference proteome</keyword>
<comment type="caution">
    <text evidence="2">The sequence shown here is derived from an EMBL/GenBank/DDBJ whole genome shotgun (WGS) entry which is preliminary data.</text>
</comment>
<name>A0A367F493_9ACTN</name>
<evidence type="ECO:0000259" key="1">
    <source>
        <dbReference type="Pfam" id="PF17648"/>
    </source>
</evidence>
<dbReference type="PANTHER" id="PTHR38695">
    <property type="entry name" value="AMINO ACID PERMEASE_ SLC12A DOMAIN-CONTAINING PROTEIN"/>
    <property type="match status" value="1"/>
</dbReference>
<evidence type="ECO:0000313" key="2">
    <source>
        <dbReference type="EMBL" id="RCG24497.1"/>
    </source>
</evidence>
<dbReference type="PANTHER" id="PTHR38695:SF1">
    <property type="entry name" value="AMINO ACID PERMEASE_ SLC12A DOMAIN-CONTAINING PROTEIN"/>
    <property type="match status" value="1"/>
</dbReference>
<evidence type="ECO:0000313" key="3">
    <source>
        <dbReference type="Proteomes" id="UP000253094"/>
    </source>
</evidence>
<protein>
    <submittedName>
        <fullName evidence="2">Phospholipase</fullName>
    </submittedName>
</protein>